<keyword evidence="7" id="KW-0378">Hydrolase</keyword>
<reference evidence="13 14" key="1">
    <citation type="submission" date="2013-09" db="EMBL/GenBank/DDBJ databases">
        <title>Corchorus capsularis genome sequencing.</title>
        <authorList>
            <person name="Alam M."/>
            <person name="Haque M.S."/>
            <person name="Islam M.S."/>
            <person name="Emdad E.M."/>
            <person name="Islam M.M."/>
            <person name="Ahmed B."/>
            <person name="Halim A."/>
            <person name="Hossen Q.M.M."/>
            <person name="Hossain M.Z."/>
            <person name="Ahmed R."/>
            <person name="Khan M.M."/>
            <person name="Islam R."/>
            <person name="Rashid M.M."/>
            <person name="Khan S.A."/>
            <person name="Rahman M.S."/>
            <person name="Alam M."/>
        </authorList>
    </citation>
    <scope>NUCLEOTIDE SEQUENCE [LARGE SCALE GENOMIC DNA]</scope>
    <source>
        <strain evidence="14">cv. CVL-1</strain>
        <tissue evidence="13">Whole seedling</tissue>
    </source>
</reference>
<dbReference type="GO" id="GO:0048767">
    <property type="term" value="P:root hair elongation"/>
    <property type="evidence" value="ECO:0007669"/>
    <property type="project" value="UniProtKB-ARBA"/>
</dbReference>
<evidence type="ECO:0000256" key="11">
    <source>
        <dbReference type="PROSITE-ProRule" id="PRU00708"/>
    </source>
</evidence>
<dbReference type="STRING" id="210143.A0A1R3GCQ1"/>
<keyword evidence="9" id="KW-0206">Cytoskeleton</keyword>
<comment type="subcellular location">
    <subcellularLocation>
        <location evidence="1">Cytoplasm</location>
        <location evidence="1">Cytoskeleton</location>
    </subcellularLocation>
</comment>
<evidence type="ECO:0000256" key="12">
    <source>
        <dbReference type="RuleBase" id="RU000487"/>
    </source>
</evidence>
<dbReference type="Pfam" id="PF12854">
    <property type="entry name" value="PPR_1"/>
    <property type="match status" value="2"/>
</dbReference>
<dbReference type="InterPro" id="IPR011990">
    <property type="entry name" value="TPR-like_helical_dom_sf"/>
</dbReference>
<keyword evidence="6" id="KW-0547">Nucleotide-binding</keyword>
<dbReference type="PANTHER" id="PTHR47932">
    <property type="entry name" value="ATPASE EXPRESSION PROTEIN 3"/>
    <property type="match status" value="1"/>
</dbReference>
<dbReference type="Pfam" id="PF01535">
    <property type="entry name" value="PPR"/>
    <property type="match status" value="4"/>
</dbReference>
<dbReference type="CDD" id="cd10224">
    <property type="entry name" value="ASKHA_NBD_actin"/>
    <property type="match status" value="1"/>
</dbReference>
<evidence type="ECO:0000313" key="14">
    <source>
        <dbReference type="Proteomes" id="UP000188268"/>
    </source>
</evidence>
<dbReference type="Pfam" id="PF13041">
    <property type="entry name" value="PPR_2"/>
    <property type="match status" value="6"/>
</dbReference>
<dbReference type="PROSITE" id="PS01132">
    <property type="entry name" value="ACTINS_ACT_LIKE"/>
    <property type="match status" value="1"/>
</dbReference>
<evidence type="ECO:0000256" key="9">
    <source>
        <dbReference type="ARBA" id="ARBA00023212"/>
    </source>
</evidence>
<dbReference type="InterPro" id="IPR004000">
    <property type="entry name" value="Actin"/>
</dbReference>
<feature type="repeat" description="PPR" evidence="11">
    <location>
        <begin position="942"/>
        <end position="976"/>
    </location>
</feature>
<dbReference type="Gene3D" id="1.25.40.10">
    <property type="entry name" value="Tetratricopeptide repeat domain"/>
    <property type="match status" value="6"/>
</dbReference>
<feature type="repeat" description="PPR" evidence="11">
    <location>
        <begin position="806"/>
        <end position="840"/>
    </location>
</feature>
<dbReference type="FunFam" id="3.30.420.40:FF:000404">
    <property type="entry name" value="Major actin"/>
    <property type="match status" value="1"/>
</dbReference>
<comment type="similarity">
    <text evidence="3">Belongs to the PPR family. P subfamily.</text>
</comment>
<comment type="similarity">
    <text evidence="2 12">Belongs to the actin family.</text>
</comment>
<dbReference type="PROSITE" id="PS00406">
    <property type="entry name" value="ACTINS_1"/>
    <property type="match status" value="1"/>
</dbReference>
<organism evidence="13 14">
    <name type="scientific">Corchorus capsularis</name>
    <name type="common">Jute</name>
    <dbReference type="NCBI Taxonomy" id="210143"/>
    <lineage>
        <taxon>Eukaryota</taxon>
        <taxon>Viridiplantae</taxon>
        <taxon>Streptophyta</taxon>
        <taxon>Embryophyta</taxon>
        <taxon>Tracheophyta</taxon>
        <taxon>Spermatophyta</taxon>
        <taxon>Magnoliopsida</taxon>
        <taxon>eudicotyledons</taxon>
        <taxon>Gunneridae</taxon>
        <taxon>Pentapetalae</taxon>
        <taxon>rosids</taxon>
        <taxon>malvids</taxon>
        <taxon>Malvales</taxon>
        <taxon>Malvaceae</taxon>
        <taxon>Grewioideae</taxon>
        <taxon>Apeibeae</taxon>
        <taxon>Corchorus</taxon>
    </lineage>
</organism>
<dbReference type="InterPro" id="IPR043129">
    <property type="entry name" value="ATPase_NBD"/>
</dbReference>
<evidence type="ECO:0000256" key="4">
    <source>
        <dbReference type="ARBA" id="ARBA00022490"/>
    </source>
</evidence>
<feature type="repeat" description="PPR" evidence="11">
    <location>
        <begin position="1132"/>
        <end position="1166"/>
    </location>
</feature>
<dbReference type="GO" id="GO:0016787">
    <property type="term" value="F:hydrolase activity"/>
    <property type="evidence" value="ECO:0007669"/>
    <property type="project" value="UniProtKB-KW"/>
</dbReference>
<dbReference type="AlphaFoldDB" id="A0A1R3GCQ1"/>
<dbReference type="OrthoDB" id="185373at2759"/>
<accession>A0A1R3GCQ1</accession>
<evidence type="ECO:0000256" key="5">
    <source>
        <dbReference type="ARBA" id="ARBA00022737"/>
    </source>
</evidence>
<comment type="caution">
    <text evidence="13">The sequence shown here is derived from an EMBL/GenBank/DDBJ whole genome shotgun (WGS) entry which is preliminary data.</text>
</comment>
<evidence type="ECO:0008006" key="15">
    <source>
        <dbReference type="Google" id="ProtNLM"/>
    </source>
</evidence>
<feature type="repeat" description="PPR" evidence="11">
    <location>
        <begin position="1167"/>
        <end position="1201"/>
    </location>
</feature>
<evidence type="ECO:0000256" key="8">
    <source>
        <dbReference type="ARBA" id="ARBA00022840"/>
    </source>
</evidence>
<feature type="repeat" description="PPR" evidence="11">
    <location>
        <begin position="701"/>
        <end position="735"/>
    </location>
</feature>
<dbReference type="InterPro" id="IPR002885">
    <property type="entry name" value="PPR_rpt"/>
</dbReference>
<evidence type="ECO:0000256" key="3">
    <source>
        <dbReference type="ARBA" id="ARBA00007626"/>
    </source>
</evidence>
<dbReference type="SMART" id="SM00268">
    <property type="entry name" value="ACTIN"/>
    <property type="match status" value="1"/>
</dbReference>
<dbReference type="GO" id="GO:0005524">
    <property type="term" value="F:ATP binding"/>
    <property type="evidence" value="ECO:0007669"/>
    <property type="project" value="UniProtKB-KW"/>
</dbReference>
<dbReference type="Gene3D" id="3.90.640.10">
    <property type="entry name" value="Actin, Chain A, domain 4"/>
    <property type="match status" value="1"/>
</dbReference>
<feature type="repeat" description="PPR" evidence="11">
    <location>
        <begin position="736"/>
        <end position="770"/>
    </location>
</feature>
<evidence type="ECO:0000256" key="6">
    <source>
        <dbReference type="ARBA" id="ARBA00022741"/>
    </source>
</evidence>
<dbReference type="Proteomes" id="UP000188268">
    <property type="component" value="Unassembled WGS sequence"/>
</dbReference>
<dbReference type="NCBIfam" id="TIGR00756">
    <property type="entry name" value="PPR"/>
    <property type="match status" value="11"/>
</dbReference>
<dbReference type="FunFam" id="3.90.640.10:FF:000001">
    <property type="entry name" value="Actin, muscle"/>
    <property type="match status" value="1"/>
</dbReference>
<sequence length="1222" mass="136810">MADAEDIQPLVCDNGTGMVKAGFAGDDAPRAVFPSIVGRPRHTGVMVGMGQKDAYVGDEAQSKRGILTLKYPIEHGIVSNWDDMEKIWHHTFYNELRVAPEEHPVLLTEAPLNPKANREKMTQIMFETFNVPAMYVAIQAVLSLYASGRTTGIVLDSGDGVSHTVPIYEGYALPHAILRLDLAGRDLTDALMKILTERGYMFTTTAEREIVRDMKEKLAYVALDYEQELETAKSSSSVEKNYELPDGQVITIGAERFRCPEVLFQPSLIGMEAAGIHETTYNSIMKCDVDIRKDLYGNIVLSGGSTMFPGIADRMSKEITALAPSSMKIKVVAPPERKYSVWIGGSILASLSTFQQMWISKGEYDESGPSIVHRKHLWGIGCKGIKIRVVNESELYWQTFTGTALQLEPSMLGRSLRKIRPTLWAFPSYSPAAVKQMHYALDQLTSSSSDEQEIVSVPDKIQYGDQFFELDRVEVVQTLNSFIKQPDKALSFFNQLKESGFSHDVCTYTGIVKILCHWELNRKLDSVLLEIIREEKCLGFDVMDLFEAFEKGLEGEGSKLLVRLSDALVKAYASNGMFDEAIDILFKSGRHGCVPNIFSFNFLMNRLIQYGKVDMAIAIYQQLKRLGLEPNDYTYVILIKALCKKGNLEEAVDVFREMDEAEVIPNTFAYTTYIEGLCMHGRTDLGYEVLKAWREANVPLDPFAYSVVIEGFCKEMKLNIAEDVLIDAENHRVVPDVFSYGALIRGYCQCGNIVKALAVHDQMLSKGIKTNCVIVTTILQSLCQMGLDFEAVNQFKEFRDVGIFLDEVCHNVVVDALCKAGKVEEAVELLDEMKRKQISPDLINYTTLINGYCLQGKLEDALDLFEKMKENGHEPDIVSYSVLAGGLARNGHAREAVSLLNYMEGQGLKRTTLIHNVIIKGLCVGGKVKEAEAFLDSLPEKCVENYAALVDGYCEACLTKEAFKLFVKLSKQGFLVKKATCSKLLSSLCMEGDCGKALKLLKIMFSLNAEPTQRMYSKLIGSFCQEGNLRDAQLLFNVMIEKGLIPDLVIYTIMINGYCKMNLLQEALDLFNDMKERGIEPDVITYTVLLNSHTKVNSRSRSTPDMTQNKDVKIIDASTFLSEMKHMGVKPDVVCYTVLIDQYCKTNNLQDAIRIFDEMIDSGLQPDNMTYTALISGYCKRGYVEKAVTLVNEMSSRGIEPDTCTMLTLHRGVLKAKRVVRR</sequence>
<feature type="repeat" description="PPR" evidence="11">
    <location>
        <begin position="876"/>
        <end position="910"/>
    </location>
</feature>
<dbReference type="SUPFAM" id="SSF53067">
    <property type="entry name" value="Actin-like ATPase domain"/>
    <property type="match status" value="2"/>
</dbReference>
<dbReference type="PRINTS" id="PR00190">
    <property type="entry name" value="ACTIN"/>
</dbReference>
<evidence type="ECO:0000256" key="7">
    <source>
        <dbReference type="ARBA" id="ARBA00022801"/>
    </source>
</evidence>
<dbReference type="Gramene" id="OMO55847">
    <property type="protein sequence ID" value="OMO55847"/>
    <property type="gene ID" value="CCACVL1_26963"/>
</dbReference>
<dbReference type="PROSITE" id="PS00432">
    <property type="entry name" value="ACTINS_2"/>
    <property type="match status" value="1"/>
</dbReference>
<dbReference type="Gene3D" id="3.30.420.40">
    <property type="match status" value="2"/>
</dbReference>
<gene>
    <name evidence="13" type="ORF">CCACVL1_26963</name>
</gene>
<comment type="catalytic activity">
    <reaction evidence="10">
        <text>ATP + H2O = ADP + phosphate + H(+)</text>
        <dbReference type="Rhea" id="RHEA:13065"/>
        <dbReference type="ChEBI" id="CHEBI:15377"/>
        <dbReference type="ChEBI" id="CHEBI:15378"/>
        <dbReference type="ChEBI" id="CHEBI:30616"/>
        <dbReference type="ChEBI" id="CHEBI:43474"/>
        <dbReference type="ChEBI" id="CHEBI:456216"/>
    </reaction>
</comment>
<dbReference type="Pfam" id="PF00022">
    <property type="entry name" value="Actin"/>
    <property type="match status" value="1"/>
</dbReference>
<dbReference type="SUPFAM" id="SSF48452">
    <property type="entry name" value="TPR-like"/>
    <property type="match status" value="1"/>
</dbReference>
<evidence type="ECO:0000256" key="1">
    <source>
        <dbReference type="ARBA" id="ARBA00004245"/>
    </source>
</evidence>
<feature type="repeat" description="PPR" evidence="11">
    <location>
        <begin position="596"/>
        <end position="630"/>
    </location>
</feature>
<feature type="repeat" description="PPR" evidence="11">
    <location>
        <begin position="631"/>
        <end position="665"/>
    </location>
</feature>
<dbReference type="EMBL" id="AWWV01014560">
    <property type="protein sequence ID" value="OMO55847.1"/>
    <property type="molecule type" value="Genomic_DNA"/>
</dbReference>
<evidence type="ECO:0000256" key="10">
    <source>
        <dbReference type="ARBA" id="ARBA00049360"/>
    </source>
</evidence>
<dbReference type="FunFam" id="3.30.420.40:FF:000058">
    <property type="entry name" value="Putative actin-related protein 5"/>
    <property type="match status" value="1"/>
</dbReference>
<evidence type="ECO:0000313" key="13">
    <source>
        <dbReference type="EMBL" id="OMO55847.1"/>
    </source>
</evidence>
<keyword evidence="5" id="KW-0677">Repeat</keyword>
<feature type="repeat" description="PPR" evidence="11">
    <location>
        <begin position="1012"/>
        <end position="1046"/>
    </location>
</feature>
<dbReference type="PROSITE" id="PS51375">
    <property type="entry name" value="PPR"/>
    <property type="match status" value="13"/>
</dbReference>
<proteinExistence type="inferred from homology"/>
<keyword evidence="14" id="KW-1185">Reference proteome</keyword>
<dbReference type="InterPro" id="IPR004001">
    <property type="entry name" value="Actin_CS"/>
</dbReference>
<dbReference type="InterPro" id="IPR020902">
    <property type="entry name" value="Actin/actin-like_CS"/>
</dbReference>
<dbReference type="FunFam" id="3.30.420.40:FF:000291">
    <property type="entry name" value="Actin, alpha skeletal muscle"/>
    <property type="match status" value="1"/>
</dbReference>
<feature type="repeat" description="PPR" evidence="11">
    <location>
        <begin position="841"/>
        <end position="875"/>
    </location>
</feature>
<keyword evidence="4" id="KW-0963">Cytoplasm</keyword>
<keyword evidence="8" id="KW-0067">ATP-binding</keyword>
<name>A0A1R3GCQ1_COCAP</name>
<feature type="repeat" description="PPR" evidence="11">
    <location>
        <begin position="666"/>
        <end position="700"/>
    </location>
</feature>
<feature type="repeat" description="PPR" evidence="11">
    <location>
        <begin position="1047"/>
        <end position="1081"/>
    </location>
</feature>
<evidence type="ECO:0000256" key="2">
    <source>
        <dbReference type="ARBA" id="ARBA00006752"/>
    </source>
</evidence>
<dbReference type="GO" id="GO:0005856">
    <property type="term" value="C:cytoskeleton"/>
    <property type="evidence" value="ECO:0007669"/>
    <property type="project" value="UniProtKB-SubCell"/>
</dbReference>
<protein>
    <recommendedName>
        <fullName evidence="15">Actin-related protein</fullName>
    </recommendedName>
</protein>
<dbReference type="PANTHER" id="PTHR47932:SF63">
    <property type="entry name" value="OS08G0290000 PROTEIN"/>
    <property type="match status" value="1"/>
</dbReference>